<dbReference type="EMBL" id="JAGQKY010000008">
    <property type="protein sequence ID" value="MCA9397260.1"/>
    <property type="molecule type" value="Genomic_DNA"/>
</dbReference>
<dbReference type="InterPro" id="IPR001206">
    <property type="entry name" value="Diacylglycerol_kinase_cat_dom"/>
</dbReference>
<evidence type="ECO:0000313" key="7">
    <source>
        <dbReference type="Proteomes" id="UP000699691"/>
    </source>
</evidence>
<evidence type="ECO:0000256" key="4">
    <source>
        <dbReference type="ARBA" id="ARBA00022840"/>
    </source>
</evidence>
<dbReference type="GO" id="GO:0005524">
    <property type="term" value="F:ATP binding"/>
    <property type="evidence" value="ECO:0007669"/>
    <property type="project" value="UniProtKB-KW"/>
</dbReference>
<comment type="caution">
    <text evidence="6">The sequence shown here is derived from an EMBL/GenBank/DDBJ whole genome shotgun (WGS) entry which is preliminary data.</text>
</comment>
<dbReference type="Proteomes" id="UP000699691">
    <property type="component" value="Unassembled WGS sequence"/>
</dbReference>
<organism evidence="6 7">
    <name type="scientific">candidate division WWE3 bacterium</name>
    <dbReference type="NCBI Taxonomy" id="2053526"/>
    <lineage>
        <taxon>Bacteria</taxon>
        <taxon>Katanobacteria</taxon>
    </lineage>
</organism>
<dbReference type="Pfam" id="PF00781">
    <property type="entry name" value="DAGK_cat"/>
    <property type="match status" value="1"/>
</dbReference>
<reference evidence="6" key="2">
    <citation type="journal article" date="2021" name="Microbiome">
        <title>Successional dynamics and alternative stable states in a saline activated sludge microbial community over 9 years.</title>
        <authorList>
            <person name="Wang Y."/>
            <person name="Ye J."/>
            <person name="Ju F."/>
            <person name="Liu L."/>
            <person name="Boyd J.A."/>
            <person name="Deng Y."/>
            <person name="Parks D.H."/>
            <person name="Jiang X."/>
            <person name="Yin X."/>
            <person name="Woodcroft B.J."/>
            <person name="Tyson G.W."/>
            <person name="Hugenholtz P."/>
            <person name="Polz M.F."/>
            <person name="Zhang T."/>
        </authorList>
    </citation>
    <scope>NUCLEOTIDE SEQUENCE</scope>
    <source>
        <strain evidence="6">HKST-UBA02</strain>
    </source>
</reference>
<evidence type="ECO:0000259" key="5">
    <source>
        <dbReference type="PROSITE" id="PS50146"/>
    </source>
</evidence>
<dbReference type="InterPro" id="IPR017438">
    <property type="entry name" value="ATP-NAD_kinase_N"/>
</dbReference>
<accession>A0A955LVB7</accession>
<name>A0A955LVB7_UNCKA</name>
<dbReference type="SUPFAM" id="SSF111331">
    <property type="entry name" value="NAD kinase/diacylglycerol kinase-like"/>
    <property type="match status" value="1"/>
</dbReference>
<dbReference type="AlphaFoldDB" id="A0A955LVB7"/>
<dbReference type="GO" id="GO:0005886">
    <property type="term" value="C:plasma membrane"/>
    <property type="evidence" value="ECO:0007669"/>
    <property type="project" value="TreeGrafter"/>
</dbReference>
<dbReference type="Gene3D" id="3.40.50.10330">
    <property type="entry name" value="Probable inorganic polyphosphate/atp-NAD kinase, domain 1"/>
    <property type="match status" value="1"/>
</dbReference>
<evidence type="ECO:0000256" key="2">
    <source>
        <dbReference type="ARBA" id="ARBA00022741"/>
    </source>
</evidence>
<keyword evidence="2" id="KW-0547">Nucleotide-binding</keyword>
<dbReference type="Gene3D" id="2.60.200.40">
    <property type="match status" value="1"/>
</dbReference>
<dbReference type="PANTHER" id="PTHR12358:SF106">
    <property type="entry name" value="LIPID KINASE YEGS"/>
    <property type="match status" value="1"/>
</dbReference>
<evidence type="ECO:0000256" key="1">
    <source>
        <dbReference type="ARBA" id="ARBA00022679"/>
    </source>
</evidence>
<protein>
    <recommendedName>
        <fullName evidence="5">DAGKc domain-containing protein</fullName>
    </recommendedName>
</protein>
<reference evidence="6" key="1">
    <citation type="submission" date="2020-04" db="EMBL/GenBank/DDBJ databases">
        <authorList>
            <person name="Zhang T."/>
        </authorList>
    </citation>
    <scope>NUCLEOTIDE SEQUENCE</scope>
    <source>
        <strain evidence="6">HKST-UBA02</strain>
    </source>
</reference>
<keyword evidence="1" id="KW-0808">Transferase</keyword>
<evidence type="ECO:0000256" key="3">
    <source>
        <dbReference type="ARBA" id="ARBA00022777"/>
    </source>
</evidence>
<proteinExistence type="predicted"/>
<gene>
    <name evidence="6" type="ORF">KC573_00365</name>
</gene>
<dbReference type="PROSITE" id="PS50146">
    <property type="entry name" value="DAGK"/>
    <property type="match status" value="1"/>
</dbReference>
<keyword evidence="3" id="KW-0418">Kinase</keyword>
<dbReference type="InterPro" id="IPR045540">
    <property type="entry name" value="YegS/DAGK_C"/>
</dbReference>
<feature type="domain" description="DAGKc" evidence="5">
    <location>
        <begin position="1"/>
        <end position="122"/>
    </location>
</feature>
<dbReference type="PANTHER" id="PTHR12358">
    <property type="entry name" value="SPHINGOSINE KINASE"/>
    <property type="match status" value="1"/>
</dbReference>
<dbReference type="InterPro" id="IPR050187">
    <property type="entry name" value="Lipid_Phosphate_FormReg"/>
</dbReference>
<sequence>MKTIPLFINTKSGNYAAFNNNRVYPDSVKLIKLDSITERVDDITQELSIHPKRVLIAGGDGTVSFIAGLLESSVEVGIVPIGTENVLARTFGVPTNPTEAIELGLRSQNLIEVDGLRVDDRVYFLNISAGVSSLVIKDTATEHKQKFGKFAYVFHTIKHIMQPEKYTFDITIDGKEQTLQATEMLVANVKEFGMKRVTVSENIDSNDGKADVYVYVKDSLIPDSRNIETQADKIIVEKELTHVGTGERIQIRSKDSIFFQGDGDEIITTNLDIKVEPSFLTLISP</sequence>
<dbReference type="InterPro" id="IPR016064">
    <property type="entry name" value="NAD/diacylglycerol_kinase_sf"/>
</dbReference>
<dbReference type="GO" id="GO:0016301">
    <property type="term" value="F:kinase activity"/>
    <property type="evidence" value="ECO:0007669"/>
    <property type="project" value="UniProtKB-KW"/>
</dbReference>
<dbReference type="Pfam" id="PF19279">
    <property type="entry name" value="YegS_C"/>
    <property type="match status" value="1"/>
</dbReference>
<keyword evidence="4" id="KW-0067">ATP-binding</keyword>
<evidence type="ECO:0000313" key="6">
    <source>
        <dbReference type="EMBL" id="MCA9397260.1"/>
    </source>
</evidence>